<sequence>MVMPRIPTFEELLKRIRQPKVPKIEELDDTQASELGYKLPSGWRLKRLEGIDSLISPRGLTFTDLKFDGGKITDFQAFRGDKPVRLPTTPVEPPPVKKKPEISEQFIYEELKRGVPISEMRARIEAMPPIEVEPPPPVEPLPIEAPILPGMEKRRLVALAAQISR</sequence>
<name>X1CAF0_9ZZZZ</name>
<reference evidence="1" key="1">
    <citation type="journal article" date="2014" name="Front. Microbiol.">
        <title>High frequency of phylogenetically diverse reductive dehalogenase-homologous genes in deep subseafloor sedimentary metagenomes.</title>
        <authorList>
            <person name="Kawai M."/>
            <person name="Futagami T."/>
            <person name="Toyoda A."/>
            <person name="Takaki Y."/>
            <person name="Nishi S."/>
            <person name="Hori S."/>
            <person name="Arai W."/>
            <person name="Tsubouchi T."/>
            <person name="Morono Y."/>
            <person name="Uchiyama I."/>
            <person name="Ito T."/>
            <person name="Fujiyama A."/>
            <person name="Inagaki F."/>
            <person name="Takami H."/>
        </authorList>
    </citation>
    <scope>NUCLEOTIDE SEQUENCE</scope>
    <source>
        <strain evidence="1">Expedition CK06-06</strain>
    </source>
</reference>
<feature type="non-terminal residue" evidence="1">
    <location>
        <position position="165"/>
    </location>
</feature>
<evidence type="ECO:0000313" key="1">
    <source>
        <dbReference type="EMBL" id="GAG90227.1"/>
    </source>
</evidence>
<protein>
    <submittedName>
        <fullName evidence="1">Uncharacterized protein</fullName>
    </submittedName>
</protein>
<accession>X1CAF0</accession>
<comment type="caution">
    <text evidence="1">The sequence shown here is derived from an EMBL/GenBank/DDBJ whole genome shotgun (WGS) entry which is preliminary data.</text>
</comment>
<dbReference type="AlphaFoldDB" id="X1CAF0"/>
<gene>
    <name evidence="1" type="ORF">S01H4_50039</name>
</gene>
<dbReference type="EMBL" id="BART01028367">
    <property type="protein sequence ID" value="GAG90227.1"/>
    <property type="molecule type" value="Genomic_DNA"/>
</dbReference>
<proteinExistence type="predicted"/>
<organism evidence="1">
    <name type="scientific">marine sediment metagenome</name>
    <dbReference type="NCBI Taxonomy" id="412755"/>
    <lineage>
        <taxon>unclassified sequences</taxon>
        <taxon>metagenomes</taxon>
        <taxon>ecological metagenomes</taxon>
    </lineage>
</organism>